<evidence type="ECO:0000313" key="10">
    <source>
        <dbReference type="EMBL" id="PKK91852.1"/>
    </source>
</evidence>
<dbReference type="Gene3D" id="2.40.30.10">
    <property type="entry name" value="Translation factors"/>
    <property type="match status" value="1"/>
</dbReference>
<evidence type="ECO:0008006" key="12">
    <source>
        <dbReference type="Google" id="ProtNLM"/>
    </source>
</evidence>
<name>A0A2N1PU90_9BACT</name>
<evidence type="ECO:0000256" key="6">
    <source>
        <dbReference type="ARBA" id="ARBA00023136"/>
    </source>
</evidence>
<dbReference type="Pfam" id="PF00111">
    <property type="entry name" value="Fer2"/>
    <property type="match status" value="1"/>
</dbReference>
<dbReference type="InterPro" id="IPR050133">
    <property type="entry name" value="NqrDE/RnfAE_oxidrdctase"/>
</dbReference>
<dbReference type="SUPFAM" id="SSF63380">
    <property type="entry name" value="Riboflavin synthase domain-like"/>
    <property type="match status" value="1"/>
</dbReference>
<feature type="domain" description="FAD-binding FR-type" evidence="9">
    <location>
        <begin position="277"/>
        <end position="440"/>
    </location>
</feature>
<keyword evidence="2" id="KW-0813">Transport</keyword>
<evidence type="ECO:0000259" key="9">
    <source>
        <dbReference type="PROSITE" id="PS51384"/>
    </source>
</evidence>
<dbReference type="SUPFAM" id="SSF52343">
    <property type="entry name" value="Ferredoxin reductase-like, C-terminal NADP-linked domain"/>
    <property type="match status" value="1"/>
</dbReference>
<feature type="transmembrane region" description="Helical" evidence="7">
    <location>
        <begin position="106"/>
        <end position="125"/>
    </location>
</feature>
<dbReference type="InterPro" id="IPR001041">
    <property type="entry name" value="2Fe-2S_ferredoxin-type"/>
</dbReference>
<feature type="transmembrane region" description="Helical" evidence="7">
    <location>
        <begin position="38"/>
        <end position="60"/>
    </location>
</feature>
<dbReference type="PANTHER" id="PTHR30335:SF0">
    <property type="entry name" value="ION-TRANSLOCATING OXIDOREDUCTASE COMPLEX SUBUNIT A"/>
    <property type="match status" value="1"/>
</dbReference>
<reference evidence="10 11" key="1">
    <citation type="journal article" date="2017" name="ISME J.">
        <title>Potential for microbial H2 and metal transformations associated with novel bacteria and archaea in deep terrestrial subsurface sediments.</title>
        <authorList>
            <person name="Hernsdorf A.W."/>
            <person name="Amano Y."/>
            <person name="Miyakawa K."/>
            <person name="Ise K."/>
            <person name="Suzuki Y."/>
            <person name="Anantharaman K."/>
            <person name="Probst A."/>
            <person name="Burstein D."/>
            <person name="Thomas B.C."/>
            <person name="Banfield J.F."/>
        </authorList>
    </citation>
    <scope>NUCLEOTIDE SEQUENCE [LARGE SCALE GENOMIC DNA]</scope>
    <source>
        <strain evidence="10">HGW-Wallbacteria-1</strain>
    </source>
</reference>
<evidence type="ECO:0000256" key="7">
    <source>
        <dbReference type="SAM" id="Phobius"/>
    </source>
</evidence>
<dbReference type="PROSITE" id="PS51384">
    <property type="entry name" value="FAD_FR"/>
    <property type="match status" value="1"/>
</dbReference>
<gene>
    <name evidence="10" type="ORF">CVV64_00030</name>
</gene>
<dbReference type="InterPro" id="IPR017927">
    <property type="entry name" value="FAD-bd_FR_type"/>
</dbReference>
<dbReference type="GO" id="GO:0051536">
    <property type="term" value="F:iron-sulfur cluster binding"/>
    <property type="evidence" value="ECO:0007669"/>
    <property type="project" value="InterPro"/>
</dbReference>
<feature type="transmembrane region" description="Helical" evidence="7">
    <location>
        <begin position="208"/>
        <end position="232"/>
    </location>
</feature>
<dbReference type="CDD" id="cd00322">
    <property type="entry name" value="FNR_like"/>
    <property type="match status" value="1"/>
</dbReference>
<dbReference type="Proteomes" id="UP000233256">
    <property type="component" value="Unassembled WGS sequence"/>
</dbReference>
<dbReference type="CDD" id="cd00207">
    <property type="entry name" value="fer2"/>
    <property type="match status" value="1"/>
</dbReference>
<dbReference type="InterPro" id="IPR003667">
    <property type="entry name" value="NqrDE/RnfAE"/>
</dbReference>
<dbReference type="AlphaFoldDB" id="A0A2N1PU90"/>
<feature type="domain" description="2Fe-2S ferredoxin-type" evidence="8">
    <location>
        <begin position="236"/>
        <end position="328"/>
    </location>
</feature>
<evidence type="ECO:0000313" key="11">
    <source>
        <dbReference type="Proteomes" id="UP000233256"/>
    </source>
</evidence>
<evidence type="ECO:0000259" key="8">
    <source>
        <dbReference type="PROSITE" id="PS51085"/>
    </source>
</evidence>
<keyword evidence="5 7" id="KW-1133">Transmembrane helix</keyword>
<organism evidence="10 11">
    <name type="scientific">Candidatus Wallbacteria bacterium HGW-Wallbacteria-1</name>
    <dbReference type="NCBI Taxonomy" id="2013854"/>
    <lineage>
        <taxon>Bacteria</taxon>
        <taxon>Candidatus Walliibacteriota</taxon>
    </lineage>
</organism>
<dbReference type="GO" id="GO:0012505">
    <property type="term" value="C:endomembrane system"/>
    <property type="evidence" value="ECO:0007669"/>
    <property type="project" value="UniProtKB-SubCell"/>
</dbReference>
<keyword evidence="6 7" id="KW-0472">Membrane</keyword>
<dbReference type="Gene3D" id="3.10.20.30">
    <property type="match status" value="1"/>
</dbReference>
<dbReference type="PROSITE" id="PS51085">
    <property type="entry name" value="2FE2S_FER_2"/>
    <property type="match status" value="1"/>
</dbReference>
<protein>
    <recommendedName>
        <fullName evidence="12">2Fe-2S ferredoxin-type domain-containing protein</fullName>
    </recommendedName>
</protein>
<dbReference type="Pfam" id="PF02508">
    <property type="entry name" value="Rnf-Nqr"/>
    <property type="match status" value="1"/>
</dbReference>
<keyword evidence="3 7" id="KW-0812">Transmembrane</keyword>
<dbReference type="InterPro" id="IPR017938">
    <property type="entry name" value="Riboflavin_synthase-like_b-brl"/>
</dbReference>
<dbReference type="Gene3D" id="3.40.50.80">
    <property type="entry name" value="Nucleotide-binding domain of ferredoxin-NADP reductase (FNR) module"/>
    <property type="match status" value="1"/>
</dbReference>
<evidence type="ECO:0000256" key="2">
    <source>
        <dbReference type="ARBA" id="ARBA00022448"/>
    </source>
</evidence>
<dbReference type="EMBL" id="PGXC01000001">
    <property type="protein sequence ID" value="PKK91852.1"/>
    <property type="molecule type" value="Genomic_DNA"/>
</dbReference>
<proteinExistence type="predicted"/>
<evidence type="ECO:0000256" key="3">
    <source>
        <dbReference type="ARBA" id="ARBA00022692"/>
    </source>
</evidence>
<dbReference type="InterPro" id="IPR036010">
    <property type="entry name" value="2Fe-2S_ferredoxin-like_sf"/>
</dbReference>
<dbReference type="InterPro" id="IPR008333">
    <property type="entry name" value="Cbr1-like_FAD-bd_dom"/>
</dbReference>
<keyword evidence="4" id="KW-1278">Translocase</keyword>
<dbReference type="InterPro" id="IPR039261">
    <property type="entry name" value="FNR_nucleotide-bd"/>
</dbReference>
<comment type="subcellular location">
    <subcellularLocation>
        <location evidence="1">Endomembrane system</location>
        <topology evidence="1">Multi-pass membrane protein</topology>
    </subcellularLocation>
</comment>
<dbReference type="InterPro" id="IPR012675">
    <property type="entry name" value="Beta-grasp_dom_sf"/>
</dbReference>
<accession>A0A2N1PU90</accession>
<dbReference type="SUPFAM" id="SSF54292">
    <property type="entry name" value="2Fe-2S ferredoxin-like"/>
    <property type="match status" value="1"/>
</dbReference>
<evidence type="ECO:0000256" key="1">
    <source>
        <dbReference type="ARBA" id="ARBA00004127"/>
    </source>
</evidence>
<dbReference type="Pfam" id="PF00970">
    <property type="entry name" value="FAD_binding_6"/>
    <property type="match status" value="1"/>
</dbReference>
<evidence type="ECO:0000256" key="5">
    <source>
        <dbReference type="ARBA" id="ARBA00022989"/>
    </source>
</evidence>
<feature type="transmembrane region" description="Helical" evidence="7">
    <location>
        <begin position="167"/>
        <end position="188"/>
    </location>
</feature>
<feature type="transmembrane region" description="Helical" evidence="7">
    <location>
        <begin position="131"/>
        <end position="155"/>
    </location>
</feature>
<dbReference type="GO" id="GO:0005886">
    <property type="term" value="C:plasma membrane"/>
    <property type="evidence" value="ECO:0007669"/>
    <property type="project" value="TreeGrafter"/>
</dbReference>
<dbReference type="PANTHER" id="PTHR30335">
    <property type="entry name" value="INTEGRAL MEMBRANE PROTEIN OF SOXR-REDUCING COMPLEX"/>
    <property type="match status" value="1"/>
</dbReference>
<evidence type="ECO:0000256" key="4">
    <source>
        <dbReference type="ARBA" id="ARBA00022967"/>
    </source>
</evidence>
<dbReference type="GO" id="GO:0016491">
    <property type="term" value="F:oxidoreductase activity"/>
    <property type="evidence" value="ECO:0007669"/>
    <property type="project" value="InterPro"/>
</dbReference>
<sequence>MNWQLPAILFGAIFSENLLFSRYLGLCSATSMTRRTDLALGMGLSVTAVLTVAAPCAHLLDATVLDPIGLSSARTVIFVMLIAGVVQFTEKILYEKFPNLYSEMGIYLPLISVNCAILGGILLTANPAGTVAINAATAFAAGFGWTIAILLLAHLREAIDESAVPECMRGLPITLFLTALASLPFSGFSGMKPELSAFQPKNNLMKSITLQGFAELCIVIFMILFLFSLLAARKSRKIIISIEGANPIPCESGETLLNIFESNEIYLPSACGGKGSCGLCKVRFISAPPLSGPMEKLHFSEKETSMGMRLACLARPGENCMVKIPDSVLTTDSNIGIILENRSVASETSLLKIGFPKTATWSNHDCRKKGPLFITVELPQLRPRTRRAYSVLHVSKQNGVTIISIVVKKVALGLLSGYLSDLKPGASIKFFGPFLEFNSIPSFSDNRMNIMISGGTGIVPLAALMLSLSESLKQRTALFMGFRNPDQFPEIDEIHSLLRERSENSQLYQSLTHISFEQCFQDRKLSELKSSLPGIQISTGSSITDALQDNFPDLDKLEAPGFAFAAGPPEMVAKARTQFREKNWPSENILCSDYGERISNV</sequence>
<comment type="caution">
    <text evidence="10">The sequence shown here is derived from an EMBL/GenBank/DDBJ whole genome shotgun (WGS) entry which is preliminary data.</text>
</comment>
<feature type="transmembrane region" description="Helical" evidence="7">
    <location>
        <begin position="72"/>
        <end position="94"/>
    </location>
</feature>